<dbReference type="Proteomes" id="UP000718593">
    <property type="component" value="Unassembled WGS sequence"/>
</dbReference>
<name>A0A930G153_9RHOO</name>
<comment type="caution">
    <text evidence="2">The sequence shown here is derived from an EMBL/GenBank/DDBJ whole genome shotgun (WGS) entry which is preliminary data.</text>
</comment>
<evidence type="ECO:0000256" key="1">
    <source>
        <dbReference type="SAM" id="Phobius"/>
    </source>
</evidence>
<reference evidence="2" key="1">
    <citation type="submission" date="2020-04" db="EMBL/GenBank/DDBJ databases">
        <title>Deep metagenomics examines the oral microbiome during advanced dental caries in children, revealing novel taxa and co-occurrences with host molecules.</title>
        <authorList>
            <person name="Baker J.L."/>
            <person name="Morton J.T."/>
            <person name="Dinis M."/>
            <person name="Alvarez R."/>
            <person name="Tran N.C."/>
            <person name="Knight R."/>
            <person name="Edlund A."/>
        </authorList>
    </citation>
    <scope>NUCLEOTIDE SEQUENCE</scope>
    <source>
        <strain evidence="2">JCVI_32_bin.24</strain>
    </source>
</reference>
<sequence>MPAAKDHFPLLTAAWLALVALTLLSLGLSEWARDLAWLPLVVAAIMWLKGALIARCFIETHIAHPFIARVVQIFIAIAPIALVITAFFGATVARWATL</sequence>
<organism evidence="2 3">
    <name type="scientific">Dechloromonas agitata</name>
    <dbReference type="NCBI Taxonomy" id="73030"/>
    <lineage>
        <taxon>Bacteria</taxon>
        <taxon>Pseudomonadati</taxon>
        <taxon>Pseudomonadota</taxon>
        <taxon>Betaproteobacteria</taxon>
        <taxon>Rhodocyclales</taxon>
        <taxon>Azonexaceae</taxon>
        <taxon>Dechloromonas</taxon>
    </lineage>
</organism>
<accession>A0A930G153</accession>
<keyword evidence="1" id="KW-1133">Transmembrane helix</keyword>
<keyword evidence="1" id="KW-0472">Membrane</keyword>
<evidence type="ECO:0000313" key="2">
    <source>
        <dbReference type="EMBL" id="MBF1164418.1"/>
    </source>
</evidence>
<keyword evidence="1" id="KW-0812">Transmembrane</keyword>
<feature type="transmembrane region" description="Helical" evidence="1">
    <location>
        <begin position="70"/>
        <end position="96"/>
    </location>
</feature>
<gene>
    <name evidence="2" type="ORF">HXL68_05195</name>
</gene>
<dbReference type="AlphaFoldDB" id="A0A930G153"/>
<protein>
    <submittedName>
        <fullName evidence="2">Uncharacterized protein</fullName>
    </submittedName>
</protein>
<feature type="transmembrane region" description="Helical" evidence="1">
    <location>
        <begin position="37"/>
        <end position="58"/>
    </location>
</feature>
<proteinExistence type="predicted"/>
<evidence type="ECO:0000313" key="3">
    <source>
        <dbReference type="Proteomes" id="UP000718593"/>
    </source>
</evidence>
<dbReference type="RefSeq" id="WP_274740683.1">
    <property type="nucleotide sequence ID" value="NZ_JARBJQ010000031.1"/>
</dbReference>
<dbReference type="EMBL" id="JABZMI010000067">
    <property type="protein sequence ID" value="MBF1164418.1"/>
    <property type="molecule type" value="Genomic_DNA"/>
</dbReference>